<feature type="region of interest" description="Disordered" evidence="1">
    <location>
        <begin position="40"/>
        <end position="72"/>
    </location>
</feature>
<dbReference type="EMBL" id="JANCYU010000060">
    <property type="protein sequence ID" value="KAK4528136.1"/>
    <property type="molecule type" value="Genomic_DNA"/>
</dbReference>
<organism evidence="2 3">
    <name type="scientific">Galdieria yellowstonensis</name>
    <dbReference type="NCBI Taxonomy" id="3028027"/>
    <lineage>
        <taxon>Eukaryota</taxon>
        <taxon>Rhodophyta</taxon>
        <taxon>Bangiophyceae</taxon>
        <taxon>Galdieriales</taxon>
        <taxon>Galdieriaceae</taxon>
        <taxon>Galdieria</taxon>
    </lineage>
</organism>
<reference evidence="2 3" key="1">
    <citation type="submission" date="2022-07" db="EMBL/GenBank/DDBJ databases">
        <title>Genome-wide signatures of adaptation to extreme environments.</title>
        <authorList>
            <person name="Cho C.H."/>
            <person name="Yoon H.S."/>
        </authorList>
    </citation>
    <scope>NUCLEOTIDE SEQUENCE [LARGE SCALE GENOMIC DNA]</scope>
    <source>
        <strain evidence="2 3">108.79 E11</strain>
    </source>
</reference>
<feature type="compositionally biased region" description="Polar residues" evidence="1">
    <location>
        <begin position="42"/>
        <end position="51"/>
    </location>
</feature>
<feature type="region of interest" description="Disordered" evidence="1">
    <location>
        <begin position="279"/>
        <end position="317"/>
    </location>
</feature>
<proteinExistence type="predicted"/>
<feature type="region of interest" description="Disordered" evidence="1">
    <location>
        <begin position="93"/>
        <end position="131"/>
    </location>
</feature>
<gene>
    <name evidence="2" type="ORF">GAYE_SCF51G6070</name>
</gene>
<evidence type="ECO:0000313" key="2">
    <source>
        <dbReference type="EMBL" id="KAK4528136.1"/>
    </source>
</evidence>
<evidence type="ECO:0000256" key="1">
    <source>
        <dbReference type="SAM" id="MobiDB-lite"/>
    </source>
</evidence>
<dbReference type="Proteomes" id="UP001300502">
    <property type="component" value="Unassembled WGS sequence"/>
</dbReference>
<accession>A0AAV9ILV4</accession>
<feature type="region of interest" description="Disordered" evidence="1">
    <location>
        <begin position="488"/>
        <end position="530"/>
    </location>
</feature>
<protein>
    <submittedName>
        <fullName evidence="2">Uncharacterized protein</fullName>
    </submittedName>
</protein>
<feature type="compositionally biased region" description="Low complexity" evidence="1">
    <location>
        <begin position="375"/>
        <end position="385"/>
    </location>
</feature>
<name>A0AAV9ILV4_9RHOD</name>
<feature type="compositionally biased region" description="Basic and acidic residues" evidence="1">
    <location>
        <begin position="52"/>
        <end position="64"/>
    </location>
</feature>
<comment type="caution">
    <text evidence="2">The sequence shown here is derived from an EMBL/GenBank/DDBJ whole genome shotgun (WGS) entry which is preliminary data.</text>
</comment>
<sequence>MLSSRWCWDSSCMFSKLGYKTSKGNCSNLLATFLRPVHSRSTHAPVNSSLEVDNKSQDHLEGREPCTTNQHFSKTVWQQTNGKSNLESIHSDMASFNGADPTNHATTEKLSSENGFHLSSNNGSSDGSNVYQGAGAKAHSYTNGEHRSETWYSLPNTTTCTNSHHNHIAISLTTSHSSSSQSVLSALKNKFGGQQKTDSSDLAKFVAHESGKYYDFAKSYRHIRQENAYVHAFLKTRMDCPNTSVILPQTVGSDRVFRLKERNAVNLLKTVVNNENSFVSNQSNANNAGTTSGNNSNNNSNGSCNGTSGGRKRNPPARLITQRILEEGAEQKEKVQKEFEEKVRDVLKRKGKFSLDDETAKQLVKEYSCKKFASSGQTATTSSKASSKEENTKETEEEEQLYPKEIPKNKKEEEVSFQDELGARLRQLEKKPNFTNLVDISQIVKVFPQDHWSAEQVNRLALFAQQIHGLSATTRVERLTKFIHQLNEEVRKSQEEQPMSETKRTRGRKPFQGVDVKKETSAKRKQARKK</sequence>
<feature type="compositionally biased region" description="Low complexity" evidence="1">
    <location>
        <begin position="283"/>
        <end position="306"/>
    </location>
</feature>
<feature type="compositionally biased region" description="Basic and acidic residues" evidence="1">
    <location>
        <begin position="401"/>
        <end position="413"/>
    </location>
</feature>
<feature type="compositionally biased region" description="Low complexity" evidence="1">
    <location>
        <begin position="119"/>
        <end position="129"/>
    </location>
</feature>
<feature type="region of interest" description="Disordered" evidence="1">
    <location>
        <begin position="375"/>
        <end position="413"/>
    </location>
</feature>
<evidence type="ECO:0000313" key="3">
    <source>
        <dbReference type="Proteomes" id="UP001300502"/>
    </source>
</evidence>
<dbReference type="AlphaFoldDB" id="A0AAV9ILV4"/>
<keyword evidence="3" id="KW-1185">Reference proteome</keyword>